<evidence type="ECO:0000313" key="2">
    <source>
        <dbReference type="EMBL" id="CAD0109960.1"/>
    </source>
</evidence>
<feature type="compositionally biased region" description="Basic and acidic residues" evidence="1">
    <location>
        <begin position="32"/>
        <end position="48"/>
    </location>
</feature>
<protein>
    <submittedName>
        <fullName evidence="2">Uncharacterized protein</fullName>
    </submittedName>
</protein>
<dbReference type="AlphaFoldDB" id="A0A9N8KLT3"/>
<accession>A0A9N8KLT3</accession>
<dbReference type="OrthoDB" id="62952at2759"/>
<organism evidence="2 3">
    <name type="scientific">Aureobasidium uvarum</name>
    <dbReference type="NCBI Taxonomy" id="2773716"/>
    <lineage>
        <taxon>Eukaryota</taxon>
        <taxon>Fungi</taxon>
        <taxon>Dikarya</taxon>
        <taxon>Ascomycota</taxon>
        <taxon>Pezizomycotina</taxon>
        <taxon>Dothideomycetes</taxon>
        <taxon>Dothideomycetidae</taxon>
        <taxon>Dothideales</taxon>
        <taxon>Saccotheciaceae</taxon>
        <taxon>Aureobasidium</taxon>
    </lineage>
</organism>
<evidence type="ECO:0000256" key="1">
    <source>
        <dbReference type="SAM" id="MobiDB-lite"/>
    </source>
</evidence>
<dbReference type="Proteomes" id="UP000745764">
    <property type="component" value="Unassembled WGS sequence"/>
</dbReference>
<name>A0A9N8KLT3_9PEZI</name>
<feature type="region of interest" description="Disordered" evidence="1">
    <location>
        <begin position="25"/>
        <end position="48"/>
    </location>
</feature>
<comment type="caution">
    <text evidence="2">The sequence shown here is derived from an EMBL/GenBank/DDBJ whole genome shotgun (WGS) entry which is preliminary data.</text>
</comment>
<proteinExistence type="predicted"/>
<sequence>MPDLHTDDYIDVGFQLADRFQTTIDSEQSAASERKAAHDDAEYKRSLDRSLLSPTWLSVQDWESLQRERKLAQGFSVIGLRALIYAVQSPSFWQNALSEVQK</sequence>
<dbReference type="EMBL" id="CAINUL010000005">
    <property type="protein sequence ID" value="CAD0109960.1"/>
    <property type="molecule type" value="Genomic_DNA"/>
</dbReference>
<reference evidence="2" key="1">
    <citation type="submission" date="2020-06" db="EMBL/GenBank/DDBJ databases">
        <authorList>
            <person name="Onetto C."/>
        </authorList>
    </citation>
    <scope>NUCLEOTIDE SEQUENCE</scope>
</reference>
<gene>
    <name evidence="2" type="ORF">AWRI4620_LOCUS4215</name>
</gene>
<evidence type="ECO:0000313" key="3">
    <source>
        <dbReference type="Proteomes" id="UP000745764"/>
    </source>
</evidence>
<keyword evidence="3" id="KW-1185">Reference proteome</keyword>